<dbReference type="HAMAP" id="MF_00360">
    <property type="entry name" value="Ribosomal_bS6"/>
    <property type="match status" value="1"/>
</dbReference>
<dbReference type="GO" id="GO:0006412">
    <property type="term" value="P:translation"/>
    <property type="evidence" value="ECO:0007669"/>
    <property type="project" value="InterPro"/>
</dbReference>
<keyword evidence="2" id="KW-0689">Ribosomal protein</keyword>
<keyword evidence="2" id="KW-0687">Ribonucleoprotein</keyword>
<name>A0A644THU8_9ZZZZ</name>
<comment type="caution">
    <text evidence="2">The sequence shown here is derived from an EMBL/GenBank/DDBJ whole genome shotgun (WGS) entry which is preliminary data.</text>
</comment>
<dbReference type="InterPro" id="IPR014717">
    <property type="entry name" value="Transl_elong_EF1B/ribsomal_bS6"/>
</dbReference>
<dbReference type="InterPro" id="IPR020814">
    <property type="entry name" value="Ribosomal_S6_plastid/chlpt"/>
</dbReference>
<dbReference type="PANTHER" id="PTHR21011">
    <property type="entry name" value="MITOCHONDRIAL 28S RIBOSOMAL PROTEIN S6"/>
    <property type="match status" value="1"/>
</dbReference>
<evidence type="ECO:0000256" key="1">
    <source>
        <dbReference type="ARBA" id="ARBA00009512"/>
    </source>
</evidence>
<dbReference type="EMBL" id="VSSQ01000032">
    <property type="protein sequence ID" value="MPL66444.1"/>
    <property type="molecule type" value="Genomic_DNA"/>
</dbReference>
<dbReference type="PANTHER" id="PTHR21011:SF1">
    <property type="entry name" value="SMALL RIBOSOMAL SUBUNIT PROTEIN BS6M"/>
    <property type="match status" value="1"/>
</dbReference>
<dbReference type="InterPro" id="IPR000529">
    <property type="entry name" value="Ribosomal_bS6"/>
</dbReference>
<dbReference type="GO" id="GO:0005737">
    <property type="term" value="C:cytoplasm"/>
    <property type="evidence" value="ECO:0007669"/>
    <property type="project" value="UniProtKB-ARBA"/>
</dbReference>
<evidence type="ECO:0000313" key="2">
    <source>
        <dbReference type="EMBL" id="MPL66444.1"/>
    </source>
</evidence>
<comment type="similarity">
    <text evidence="1">Belongs to the bacterial ribosomal protein bS6 family.</text>
</comment>
<dbReference type="SUPFAM" id="SSF54995">
    <property type="entry name" value="Ribosomal protein S6"/>
    <property type="match status" value="1"/>
</dbReference>
<protein>
    <submittedName>
        <fullName evidence="2">30S ribosomal protein S6</fullName>
    </submittedName>
</protein>
<dbReference type="InterPro" id="IPR035980">
    <property type="entry name" value="Ribosomal_bS6_sf"/>
</dbReference>
<dbReference type="NCBIfam" id="TIGR00166">
    <property type="entry name" value="S6"/>
    <property type="match status" value="1"/>
</dbReference>
<organism evidence="2">
    <name type="scientific">bioreactor metagenome</name>
    <dbReference type="NCBI Taxonomy" id="1076179"/>
    <lineage>
        <taxon>unclassified sequences</taxon>
        <taxon>metagenomes</taxon>
        <taxon>ecological metagenomes</taxon>
    </lineage>
</organism>
<accession>A0A644THU8</accession>
<dbReference type="Pfam" id="PF01250">
    <property type="entry name" value="Ribosomal_S6"/>
    <property type="match status" value="1"/>
</dbReference>
<dbReference type="AlphaFoldDB" id="A0A644THU8"/>
<dbReference type="GO" id="GO:0005840">
    <property type="term" value="C:ribosome"/>
    <property type="evidence" value="ECO:0007669"/>
    <property type="project" value="UniProtKB-KW"/>
</dbReference>
<gene>
    <name evidence="2" type="primary">rpsF_5</name>
    <name evidence="2" type="ORF">SDC9_12119</name>
</gene>
<dbReference type="CDD" id="cd00473">
    <property type="entry name" value="bS6"/>
    <property type="match status" value="1"/>
</dbReference>
<sequence>MRQYELVVVLPSEEDAFHKGKEAVMSDLAQFAAADVKDEDMGDRPLAYPVKKRERGHYILYKFSLDAQNVTPLERAFKLNTSILKYLVVKSEA</sequence>
<dbReference type="Gene3D" id="3.30.70.60">
    <property type="match status" value="1"/>
</dbReference>
<dbReference type="GO" id="GO:0003735">
    <property type="term" value="F:structural constituent of ribosome"/>
    <property type="evidence" value="ECO:0007669"/>
    <property type="project" value="InterPro"/>
</dbReference>
<proteinExistence type="inferred from homology"/>
<reference evidence="2" key="1">
    <citation type="submission" date="2019-08" db="EMBL/GenBank/DDBJ databases">
        <authorList>
            <person name="Kucharzyk K."/>
            <person name="Murdoch R.W."/>
            <person name="Higgins S."/>
            <person name="Loffler F."/>
        </authorList>
    </citation>
    <scope>NUCLEOTIDE SEQUENCE</scope>
</reference>
<dbReference type="GO" id="GO:0070181">
    <property type="term" value="F:small ribosomal subunit rRNA binding"/>
    <property type="evidence" value="ECO:0007669"/>
    <property type="project" value="TreeGrafter"/>
</dbReference>